<dbReference type="Pfam" id="PF00800">
    <property type="entry name" value="PDT"/>
    <property type="match status" value="1"/>
</dbReference>
<reference evidence="10 11" key="1">
    <citation type="submission" date="2019-04" db="EMBL/GenBank/DDBJ databases">
        <title>Draft genome sequence of Robertkochia marina CC-AMO-30D.</title>
        <authorList>
            <person name="Hameed A."/>
            <person name="Lin S.-Y."/>
            <person name="Shahina M."/>
            <person name="Lai W.-A."/>
            <person name="Young C.-C."/>
        </authorList>
    </citation>
    <scope>NUCLEOTIDE SEQUENCE [LARGE SCALE GENOMIC DNA]</scope>
    <source>
        <strain evidence="10 11">CC-AMO-30D</strain>
    </source>
</reference>
<proteinExistence type="predicted"/>
<evidence type="ECO:0000256" key="4">
    <source>
        <dbReference type="ARBA" id="ARBA00023141"/>
    </source>
</evidence>
<dbReference type="PROSITE" id="PS51171">
    <property type="entry name" value="PREPHENATE_DEHYDR_3"/>
    <property type="match status" value="1"/>
</dbReference>
<evidence type="ECO:0000256" key="5">
    <source>
        <dbReference type="ARBA" id="ARBA00023222"/>
    </source>
</evidence>
<dbReference type="OrthoDB" id="9802281at2"/>
<keyword evidence="6" id="KW-0456">Lyase</keyword>
<feature type="domain" description="ACT" evidence="9">
    <location>
        <begin position="194"/>
        <end position="270"/>
    </location>
</feature>
<comment type="catalytic activity">
    <reaction evidence="7">
        <text>prephenate + H(+) = 3-phenylpyruvate + CO2 + H2O</text>
        <dbReference type="Rhea" id="RHEA:21648"/>
        <dbReference type="ChEBI" id="CHEBI:15377"/>
        <dbReference type="ChEBI" id="CHEBI:15378"/>
        <dbReference type="ChEBI" id="CHEBI:16526"/>
        <dbReference type="ChEBI" id="CHEBI:18005"/>
        <dbReference type="ChEBI" id="CHEBI:29934"/>
        <dbReference type="EC" id="4.2.1.51"/>
    </reaction>
</comment>
<dbReference type="PANTHER" id="PTHR21022:SF19">
    <property type="entry name" value="PREPHENATE DEHYDRATASE-RELATED"/>
    <property type="match status" value="1"/>
</dbReference>
<dbReference type="PROSITE" id="PS51671">
    <property type="entry name" value="ACT"/>
    <property type="match status" value="1"/>
</dbReference>
<organism evidence="10 11">
    <name type="scientific">Robertkochia marina</name>
    <dbReference type="NCBI Taxonomy" id="1227945"/>
    <lineage>
        <taxon>Bacteria</taxon>
        <taxon>Pseudomonadati</taxon>
        <taxon>Bacteroidota</taxon>
        <taxon>Flavobacteriia</taxon>
        <taxon>Flavobacteriales</taxon>
        <taxon>Flavobacteriaceae</taxon>
        <taxon>Robertkochia</taxon>
    </lineage>
</organism>
<evidence type="ECO:0000256" key="6">
    <source>
        <dbReference type="ARBA" id="ARBA00023239"/>
    </source>
</evidence>
<comment type="pathway">
    <text evidence="1">Amino-acid biosynthesis; L-phenylalanine biosynthesis; phenylpyruvate from prephenate: step 1/1.</text>
</comment>
<dbReference type="SUPFAM" id="SSF55021">
    <property type="entry name" value="ACT-like"/>
    <property type="match status" value="1"/>
</dbReference>
<keyword evidence="3" id="KW-0028">Amino-acid biosynthesis</keyword>
<dbReference type="RefSeq" id="WP_136334401.1">
    <property type="nucleotide sequence ID" value="NZ_QXMP01000018.1"/>
</dbReference>
<feature type="domain" description="Prephenate dehydratase" evidence="8">
    <location>
        <begin position="4"/>
        <end position="180"/>
    </location>
</feature>
<dbReference type="AlphaFoldDB" id="A0A4S3M3Q0"/>
<dbReference type="SUPFAM" id="SSF53850">
    <property type="entry name" value="Periplasmic binding protein-like II"/>
    <property type="match status" value="1"/>
</dbReference>
<dbReference type="InterPro" id="IPR002912">
    <property type="entry name" value="ACT_dom"/>
</dbReference>
<evidence type="ECO:0000256" key="7">
    <source>
        <dbReference type="ARBA" id="ARBA00047848"/>
    </source>
</evidence>
<keyword evidence="5" id="KW-0584">Phenylalanine biosynthesis</keyword>
<dbReference type="Gene3D" id="3.40.190.10">
    <property type="entry name" value="Periplasmic binding protein-like II"/>
    <property type="match status" value="2"/>
</dbReference>
<evidence type="ECO:0000259" key="9">
    <source>
        <dbReference type="PROSITE" id="PS51671"/>
    </source>
</evidence>
<dbReference type="InterPro" id="IPR045865">
    <property type="entry name" value="ACT-like_dom_sf"/>
</dbReference>
<comment type="caution">
    <text evidence="10">The sequence shown here is derived from an EMBL/GenBank/DDBJ whole genome shotgun (WGS) entry which is preliminary data.</text>
</comment>
<dbReference type="CDD" id="cd04905">
    <property type="entry name" value="ACT_CM-PDT"/>
    <property type="match status" value="1"/>
</dbReference>
<evidence type="ECO:0000256" key="3">
    <source>
        <dbReference type="ARBA" id="ARBA00022605"/>
    </source>
</evidence>
<keyword evidence="11" id="KW-1185">Reference proteome</keyword>
<dbReference type="GO" id="GO:0004664">
    <property type="term" value="F:prephenate dehydratase activity"/>
    <property type="evidence" value="ECO:0007669"/>
    <property type="project" value="UniProtKB-EC"/>
</dbReference>
<dbReference type="InterPro" id="IPR001086">
    <property type="entry name" value="Preph_deHydtase"/>
</dbReference>
<dbReference type="Gene3D" id="3.30.70.260">
    <property type="match status" value="1"/>
</dbReference>
<gene>
    <name evidence="10" type="ORF">E7Z59_00855</name>
</gene>
<dbReference type="EMBL" id="SSMC01000001">
    <property type="protein sequence ID" value="THD68911.1"/>
    <property type="molecule type" value="Genomic_DNA"/>
</dbReference>
<dbReference type="EC" id="4.2.1.51" evidence="2"/>
<evidence type="ECO:0000256" key="2">
    <source>
        <dbReference type="ARBA" id="ARBA00013147"/>
    </source>
</evidence>
<dbReference type="GO" id="GO:0005737">
    <property type="term" value="C:cytoplasm"/>
    <property type="evidence" value="ECO:0007669"/>
    <property type="project" value="TreeGrafter"/>
</dbReference>
<dbReference type="Proteomes" id="UP000305939">
    <property type="component" value="Unassembled WGS sequence"/>
</dbReference>
<dbReference type="PANTHER" id="PTHR21022">
    <property type="entry name" value="PREPHENATE DEHYDRATASE P PROTEIN"/>
    <property type="match status" value="1"/>
</dbReference>
<protein>
    <recommendedName>
        <fullName evidence="2">prephenate dehydratase</fullName>
        <ecNumber evidence="2">4.2.1.51</ecNumber>
    </recommendedName>
</protein>
<dbReference type="CDD" id="cd13631">
    <property type="entry name" value="PBP2_Ct-PDT_like"/>
    <property type="match status" value="1"/>
</dbReference>
<dbReference type="UniPathway" id="UPA00121">
    <property type="reaction ID" value="UER00345"/>
</dbReference>
<evidence type="ECO:0000313" key="11">
    <source>
        <dbReference type="Proteomes" id="UP000305939"/>
    </source>
</evidence>
<accession>A0A4S3M3Q0</accession>
<evidence type="ECO:0000313" key="10">
    <source>
        <dbReference type="EMBL" id="THD68911.1"/>
    </source>
</evidence>
<evidence type="ECO:0000259" key="8">
    <source>
        <dbReference type="PROSITE" id="PS51171"/>
    </source>
</evidence>
<evidence type="ECO:0000256" key="1">
    <source>
        <dbReference type="ARBA" id="ARBA00004741"/>
    </source>
</evidence>
<sequence>MNRKIAIQGIQGSFHHQVALEYFGDTEVEECLSFDEVISAIHKKKAGAAVMAIENSIAGSIIPNYALIDANKLHIIGEHYLTIHHNLMAMPGQKIEEIKEVYSHPMALLQCKKFFEAYPHIKLVEDSDTAEVARRIHKGALKGIGAIASRVAADMYDLDILASEIQTIKDNQTRFVIVQPTNSVIPVEKINKASMKFELDHKRGSLATVLNVMSDCKLSLTKIQSLPKIETPWKYAFFVDVTFETYDHFKKAKSLLEIMAEDFRIHGEYINAKQ</sequence>
<name>A0A4S3M3Q0_9FLAO</name>
<dbReference type="GO" id="GO:0009094">
    <property type="term" value="P:L-phenylalanine biosynthetic process"/>
    <property type="evidence" value="ECO:0007669"/>
    <property type="project" value="UniProtKB-UniPathway"/>
</dbReference>
<keyword evidence="4" id="KW-0057">Aromatic amino acid biosynthesis</keyword>